<keyword evidence="9" id="KW-0443">Lipid metabolism</keyword>
<proteinExistence type="inferred from homology"/>
<evidence type="ECO:0000256" key="2">
    <source>
        <dbReference type="ARBA" id="ARBA00004728"/>
    </source>
</evidence>
<dbReference type="UniPathway" id="UPA00557">
    <property type="reaction ID" value="UER00613"/>
</dbReference>
<keyword evidence="8 9" id="KW-0012">Acyltransferase</keyword>
<evidence type="ECO:0000256" key="9">
    <source>
        <dbReference type="RuleBase" id="RU361267"/>
    </source>
</evidence>
<evidence type="ECO:0000256" key="3">
    <source>
        <dbReference type="ARBA" id="ARBA00005189"/>
    </source>
</evidence>
<gene>
    <name evidence="12" type="ordered locus">Dret_1938</name>
</gene>
<keyword evidence="9" id="KW-0444">Lipid biosynthesis</keyword>
<dbReference type="OrthoDB" id="9809618at2"/>
<evidence type="ECO:0000256" key="7">
    <source>
        <dbReference type="ARBA" id="ARBA00022679"/>
    </source>
</evidence>
<evidence type="ECO:0000256" key="10">
    <source>
        <dbReference type="SAM" id="Phobius"/>
    </source>
</evidence>
<comment type="pathway">
    <text evidence="3">Lipid metabolism.</text>
</comment>
<dbReference type="InterPro" id="IPR004552">
    <property type="entry name" value="AGP_acyltrans"/>
</dbReference>
<dbReference type="PANTHER" id="PTHR10434:SF66">
    <property type="entry name" value="PHOSPHOLIPID_GLYCEROL ACYLTRANSFERASE DOMAIN-CONTAINING PROTEIN"/>
    <property type="match status" value="1"/>
</dbReference>
<keyword evidence="10" id="KW-1133">Transmembrane helix</keyword>
<dbReference type="InterPro" id="IPR002123">
    <property type="entry name" value="Plipid/glycerol_acylTrfase"/>
</dbReference>
<dbReference type="AlphaFoldDB" id="C8X4J9"/>
<sequence>MALIVHNFFFYLVFLPFTLLASTAVLVLSLFPGTSRVCQELEKRWAQLALRLSPVQVQAEIAPEAVSGNCILIANHQSQLDIPLLIALMPRQTIRFLAKDTLFRIPFFGWAMAKLGHIPISRENHKEGMRSIDRAAGKARDGRTLCIFPEGTRHRELGPFKIGGIVLAMKSGLPIVPVVINGTKDAHPKGSPWLFRRTVFVRVLPPFPTQGYDSLKERHRLKTDLWQYMNNRFLETEQWLKKTTRPG</sequence>
<dbReference type="SUPFAM" id="SSF69593">
    <property type="entry name" value="Glycerol-3-phosphate (1)-acyltransferase"/>
    <property type="match status" value="1"/>
</dbReference>
<dbReference type="Pfam" id="PF01553">
    <property type="entry name" value="Acyltransferase"/>
    <property type="match status" value="1"/>
</dbReference>
<evidence type="ECO:0000256" key="8">
    <source>
        <dbReference type="ARBA" id="ARBA00023315"/>
    </source>
</evidence>
<comment type="domain">
    <text evidence="9">The HXXXXD motif is essential for acyltransferase activity and may constitute the binding site for the phosphate moiety of the glycerol-3-phosphate.</text>
</comment>
<dbReference type="Proteomes" id="UP000001052">
    <property type="component" value="Chromosome"/>
</dbReference>
<dbReference type="STRING" id="485915.Dret_1938"/>
<evidence type="ECO:0000259" key="11">
    <source>
        <dbReference type="SMART" id="SM00563"/>
    </source>
</evidence>
<accession>C8X4J9</accession>
<evidence type="ECO:0000313" key="13">
    <source>
        <dbReference type="Proteomes" id="UP000001052"/>
    </source>
</evidence>
<organism evidence="12 13">
    <name type="scientific">Desulfohalobium retbaense (strain ATCC 49708 / DSM 5692 / JCM 16813 / HR100)</name>
    <dbReference type="NCBI Taxonomy" id="485915"/>
    <lineage>
        <taxon>Bacteria</taxon>
        <taxon>Pseudomonadati</taxon>
        <taxon>Thermodesulfobacteriota</taxon>
        <taxon>Desulfovibrionia</taxon>
        <taxon>Desulfovibrionales</taxon>
        <taxon>Desulfohalobiaceae</taxon>
        <taxon>Desulfohalobium</taxon>
    </lineage>
</organism>
<evidence type="ECO:0000256" key="1">
    <source>
        <dbReference type="ARBA" id="ARBA00001141"/>
    </source>
</evidence>
<dbReference type="EMBL" id="CP001734">
    <property type="protein sequence ID" value="ACV69222.1"/>
    <property type="molecule type" value="Genomic_DNA"/>
</dbReference>
<dbReference type="RefSeq" id="WP_015752365.1">
    <property type="nucleotide sequence ID" value="NC_013223.1"/>
</dbReference>
<dbReference type="NCBIfam" id="TIGR00530">
    <property type="entry name" value="AGP_acyltrn"/>
    <property type="match status" value="1"/>
</dbReference>
<comment type="catalytic activity">
    <reaction evidence="1 9">
        <text>a 1-acyl-sn-glycero-3-phosphate + an acyl-CoA = a 1,2-diacyl-sn-glycero-3-phosphate + CoA</text>
        <dbReference type="Rhea" id="RHEA:19709"/>
        <dbReference type="ChEBI" id="CHEBI:57287"/>
        <dbReference type="ChEBI" id="CHEBI:57970"/>
        <dbReference type="ChEBI" id="CHEBI:58342"/>
        <dbReference type="ChEBI" id="CHEBI:58608"/>
        <dbReference type="EC" id="2.3.1.51"/>
    </reaction>
</comment>
<dbReference type="CDD" id="cd07989">
    <property type="entry name" value="LPLAT_AGPAT-like"/>
    <property type="match status" value="1"/>
</dbReference>
<reference evidence="13" key="1">
    <citation type="submission" date="2009-09" db="EMBL/GenBank/DDBJ databases">
        <title>The complete chromosome of Desulfohalobium retbaense DSM 5692.</title>
        <authorList>
            <consortium name="US DOE Joint Genome Institute (JGI-PGF)"/>
            <person name="Lucas S."/>
            <person name="Copeland A."/>
            <person name="Lapidus A."/>
            <person name="Glavina del Rio T."/>
            <person name="Dalin E."/>
            <person name="Tice H."/>
            <person name="Bruce D."/>
            <person name="Goodwin L."/>
            <person name="Pitluck S."/>
            <person name="Kyrpides N."/>
            <person name="Mavromatis K."/>
            <person name="Ivanova N."/>
            <person name="Mikhailova N."/>
            <person name="Munk A.C."/>
            <person name="Brettin T."/>
            <person name="Detter J.C."/>
            <person name="Han C."/>
            <person name="Tapia R."/>
            <person name="Larimer F."/>
            <person name="Land M."/>
            <person name="Hauser L."/>
            <person name="Markowitz V."/>
            <person name="Cheng J.-F."/>
            <person name="Hugenholtz P."/>
            <person name="Woyke T."/>
            <person name="Wu D."/>
            <person name="Spring S."/>
            <person name="Klenk H.-P."/>
            <person name="Eisen J.A."/>
        </authorList>
    </citation>
    <scope>NUCLEOTIDE SEQUENCE [LARGE SCALE GENOMIC DNA]</scope>
    <source>
        <strain evidence="13">DSM 5692</strain>
    </source>
</reference>
<reference evidence="12 13" key="2">
    <citation type="journal article" date="2010" name="Stand. Genomic Sci.">
        <title>Complete genome sequence of Desulfohalobium retbaense type strain (HR(100)).</title>
        <authorList>
            <person name="Spring S."/>
            <person name="Nolan M."/>
            <person name="Lapidus A."/>
            <person name="Glavina Del Rio T."/>
            <person name="Copeland A."/>
            <person name="Tice H."/>
            <person name="Cheng J.F."/>
            <person name="Lucas S."/>
            <person name="Land M."/>
            <person name="Chen F."/>
            <person name="Bruce D."/>
            <person name="Goodwin L."/>
            <person name="Pitluck S."/>
            <person name="Ivanova N."/>
            <person name="Mavromatis K."/>
            <person name="Mikhailova N."/>
            <person name="Pati A."/>
            <person name="Chen A."/>
            <person name="Palaniappan K."/>
            <person name="Hauser L."/>
            <person name="Chang Y.J."/>
            <person name="Jeffries C.D."/>
            <person name="Munk C."/>
            <person name="Kiss H."/>
            <person name="Chain P."/>
            <person name="Han C."/>
            <person name="Brettin T."/>
            <person name="Detter J.C."/>
            <person name="Schuler E."/>
            <person name="Goker M."/>
            <person name="Rohde M."/>
            <person name="Bristow J."/>
            <person name="Eisen J.A."/>
            <person name="Markowitz V."/>
            <person name="Hugenholtz P."/>
            <person name="Kyrpides N.C."/>
            <person name="Klenk H.P."/>
        </authorList>
    </citation>
    <scope>NUCLEOTIDE SEQUENCE [LARGE SCALE GENOMIC DNA]</scope>
    <source>
        <strain evidence="12 13">DSM 5692</strain>
    </source>
</reference>
<comment type="similarity">
    <text evidence="4 9">Belongs to the 1-acyl-sn-glycerol-3-phosphate acyltransferase family.</text>
</comment>
<dbReference type="HOGENOM" id="CLU_027938_6_3_7"/>
<dbReference type="GO" id="GO:0016024">
    <property type="term" value="P:CDP-diacylglycerol biosynthetic process"/>
    <property type="evidence" value="ECO:0007669"/>
    <property type="project" value="UniProtKB-UniPathway"/>
</dbReference>
<keyword evidence="9" id="KW-1208">Phospholipid metabolism</keyword>
<evidence type="ECO:0000256" key="4">
    <source>
        <dbReference type="ARBA" id="ARBA00008655"/>
    </source>
</evidence>
<dbReference type="SMART" id="SM00563">
    <property type="entry name" value="PlsC"/>
    <property type="match status" value="1"/>
</dbReference>
<dbReference type="eggNOG" id="COG0204">
    <property type="taxonomic scope" value="Bacteria"/>
</dbReference>
<keyword evidence="9" id="KW-0594">Phospholipid biosynthesis</keyword>
<dbReference type="GO" id="GO:0006654">
    <property type="term" value="P:phosphatidic acid biosynthetic process"/>
    <property type="evidence" value="ECO:0007669"/>
    <property type="project" value="TreeGrafter"/>
</dbReference>
<evidence type="ECO:0000256" key="6">
    <source>
        <dbReference type="ARBA" id="ARBA00016139"/>
    </source>
</evidence>
<keyword evidence="10" id="KW-0812">Transmembrane</keyword>
<keyword evidence="10" id="KW-0472">Membrane</keyword>
<dbReference type="EC" id="2.3.1.51" evidence="5 9"/>
<feature type="domain" description="Phospholipid/glycerol acyltransferase" evidence="11">
    <location>
        <begin position="70"/>
        <end position="183"/>
    </location>
</feature>
<dbReference type="GO" id="GO:0016020">
    <property type="term" value="C:membrane"/>
    <property type="evidence" value="ECO:0007669"/>
    <property type="project" value="InterPro"/>
</dbReference>
<feature type="transmembrane region" description="Helical" evidence="10">
    <location>
        <begin position="9"/>
        <end position="31"/>
    </location>
</feature>
<dbReference type="KEGG" id="drt:Dret_1938"/>
<dbReference type="PANTHER" id="PTHR10434">
    <property type="entry name" value="1-ACYL-SN-GLYCEROL-3-PHOSPHATE ACYLTRANSFERASE"/>
    <property type="match status" value="1"/>
</dbReference>
<comment type="pathway">
    <text evidence="2">Phospholipid metabolism; CDP-diacylglycerol biosynthesis; CDP-diacylglycerol from sn-glycerol 3-phosphate: step 2/3.</text>
</comment>
<evidence type="ECO:0000256" key="5">
    <source>
        <dbReference type="ARBA" id="ARBA00013211"/>
    </source>
</evidence>
<name>C8X4J9_DESRD</name>
<dbReference type="GO" id="GO:0003841">
    <property type="term" value="F:1-acylglycerol-3-phosphate O-acyltransferase activity"/>
    <property type="evidence" value="ECO:0007669"/>
    <property type="project" value="UniProtKB-UniRule"/>
</dbReference>
<keyword evidence="7 9" id="KW-0808">Transferase</keyword>
<keyword evidence="13" id="KW-1185">Reference proteome</keyword>
<protein>
    <recommendedName>
        <fullName evidence="6 9">1-acyl-sn-glycerol-3-phosphate acyltransferase</fullName>
        <ecNumber evidence="5 9">2.3.1.51</ecNumber>
    </recommendedName>
</protein>
<evidence type="ECO:0000313" key="12">
    <source>
        <dbReference type="EMBL" id="ACV69222.1"/>
    </source>
</evidence>